<accession>A0A9P4KEH6</accession>
<reference evidence="3" key="1">
    <citation type="journal article" date="2020" name="Stud. Mycol.">
        <title>101 Dothideomycetes genomes: A test case for predicting lifestyles and emergence of pathogens.</title>
        <authorList>
            <person name="Haridas S."/>
            <person name="Albert R."/>
            <person name="Binder M."/>
            <person name="Bloem J."/>
            <person name="LaButti K."/>
            <person name="Salamov A."/>
            <person name="Andreopoulos B."/>
            <person name="Baker S."/>
            <person name="Barry K."/>
            <person name="Bills G."/>
            <person name="Bluhm B."/>
            <person name="Cannon C."/>
            <person name="Castanera R."/>
            <person name="Culley D."/>
            <person name="Daum C."/>
            <person name="Ezra D."/>
            <person name="Gonzalez J."/>
            <person name="Henrissat B."/>
            <person name="Kuo A."/>
            <person name="Liang C."/>
            <person name="Lipzen A."/>
            <person name="Lutzoni F."/>
            <person name="Magnuson J."/>
            <person name="Mondo S."/>
            <person name="Nolan M."/>
            <person name="Ohm R."/>
            <person name="Pangilinan J."/>
            <person name="Park H.-J."/>
            <person name="Ramirez L."/>
            <person name="Alfaro M."/>
            <person name="Sun H."/>
            <person name="Tritt A."/>
            <person name="Yoshinaga Y."/>
            <person name="Zwiers L.-H."/>
            <person name="Turgeon B."/>
            <person name="Goodwin S."/>
            <person name="Spatafora J."/>
            <person name="Crous P."/>
            <person name="Grigoriev I."/>
        </authorList>
    </citation>
    <scope>NUCLEOTIDE SEQUENCE [LARGE SCALE GENOMIC DNA]</scope>
    <source>
        <strain evidence="3">CBS 304.66</strain>
    </source>
</reference>
<name>A0A9P4KEH6_9PLEO</name>
<dbReference type="InterPro" id="IPR000073">
    <property type="entry name" value="AB_hydrolase_1"/>
</dbReference>
<dbReference type="Proteomes" id="UP000800093">
    <property type="component" value="Unassembled WGS sequence"/>
</dbReference>
<dbReference type="OrthoDB" id="408373at2759"/>
<dbReference type="PANTHER" id="PTHR43798">
    <property type="entry name" value="MONOACYLGLYCEROL LIPASE"/>
    <property type="match status" value="1"/>
</dbReference>
<dbReference type="AlphaFoldDB" id="A0A9P4KEH6"/>
<keyword evidence="3" id="KW-1185">Reference proteome</keyword>
<evidence type="ECO:0000259" key="1">
    <source>
        <dbReference type="Pfam" id="PF00561"/>
    </source>
</evidence>
<gene>
    <name evidence="2" type="ORF">CC78DRAFT_616554</name>
</gene>
<dbReference type="SUPFAM" id="SSF53474">
    <property type="entry name" value="alpha/beta-Hydrolases"/>
    <property type="match status" value="1"/>
</dbReference>
<feature type="domain" description="AB hydrolase-1" evidence="1">
    <location>
        <begin position="110"/>
        <end position="211"/>
    </location>
</feature>
<comment type="caution">
    <text evidence="2">The sequence shown here is derived from an EMBL/GenBank/DDBJ whole genome shotgun (WGS) entry which is preliminary data.</text>
</comment>
<evidence type="ECO:0000313" key="3">
    <source>
        <dbReference type="Proteomes" id="UP000800093"/>
    </source>
</evidence>
<dbReference type="EMBL" id="ML986614">
    <property type="protein sequence ID" value="KAF2264634.1"/>
    <property type="molecule type" value="Genomic_DNA"/>
</dbReference>
<evidence type="ECO:0000313" key="2">
    <source>
        <dbReference type="EMBL" id="KAF2264634.1"/>
    </source>
</evidence>
<sequence>MRRHFDTSKDSEVKWHRSDKYASITGTEKVIKTEKEENISEGPGHPCSTSTVYADSSHNSSIPLSPLCTVITHDRDVIKFIPDLLAQVPNMPFFQHDDVKIFYTSDGNGPPVVLLHGWACDSHDWSFQIPFLLSLNLRVIAVDHRGHGCSSTPSTSDKYRPQTLAEDIVALIQHLETGPVILIAHSMSTIIASIIAVEYPDVVNALVLVHPIYGGAPPALRVLGEDMQKEPERSAELGEEFFKKVMYTNQTPEWLKTWSLRRVLGGDPAMLSGCIIGLTSTYGSIMGQSEESKEYMRRRKGPRLAVCTLPAAPGWELDIGLGEGIDQVSTLTEGTFSHMVQSEEFNKILGDWLRARNLLPQS</sequence>
<dbReference type="InterPro" id="IPR050266">
    <property type="entry name" value="AB_hydrolase_sf"/>
</dbReference>
<protein>
    <submittedName>
        <fullName evidence="2">Alpha/beta-hydrolase</fullName>
    </submittedName>
</protein>
<dbReference type="Pfam" id="PF00561">
    <property type="entry name" value="Abhydrolase_1"/>
    <property type="match status" value="1"/>
</dbReference>
<dbReference type="Gene3D" id="3.40.50.1820">
    <property type="entry name" value="alpha/beta hydrolase"/>
    <property type="match status" value="1"/>
</dbReference>
<dbReference type="InterPro" id="IPR029058">
    <property type="entry name" value="AB_hydrolase_fold"/>
</dbReference>
<proteinExistence type="predicted"/>
<organism evidence="2 3">
    <name type="scientific">Lojkania enalia</name>
    <dbReference type="NCBI Taxonomy" id="147567"/>
    <lineage>
        <taxon>Eukaryota</taxon>
        <taxon>Fungi</taxon>
        <taxon>Dikarya</taxon>
        <taxon>Ascomycota</taxon>
        <taxon>Pezizomycotina</taxon>
        <taxon>Dothideomycetes</taxon>
        <taxon>Pleosporomycetidae</taxon>
        <taxon>Pleosporales</taxon>
        <taxon>Pleosporales incertae sedis</taxon>
        <taxon>Lojkania</taxon>
    </lineage>
</organism>